<name>F0NGK1_SACI5</name>
<dbReference type="AlphaFoldDB" id="F0NGK1"/>
<dbReference type="RefSeq" id="WP_014512164.1">
    <property type="nucleotide sequence ID" value="NC_017276.1"/>
</dbReference>
<dbReference type="HOGENOM" id="CLU_168028_0_0_2"/>
<proteinExistence type="predicted"/>
<evidence type="ECO:0000313" key="2">
    <source>
        <dbReference type="Proteomes" id="UP000002664"/>
    </source>
</evidence>
<accession>F0NGK1</accession>
<reference evidence="1 2" key="1">
    <citation type="journal article" date="2011" name="J. Bacteriol.">
        <title>Genome analyses of icelandic strains of Sulfolobus islandicus, model organisms for genetic and virus-host interaction studies.</title>
        <authorList>
            <person name="Guo L."/>
            <person name="Brugger K."/>
            <person name="Liu C."/>
            <person name="Shah S.A."/>
            <person name="Zheng H."/>
            <person name="Zhu Y."/>
            <person name="Wang S."/>
            <person name="Lillestol R.K."/>
            <person name="Chen L."/>
            <person name="Frank J."/>
            <person name="Prangishvili D."/>
            <person name="Paulin L."/>
            <person name="She Q."/>
            <person name="Huang L."/>
            <person name="Garrett R.A."/>
        </authorList>
    </citation>
    <scope>NUCLEOTIDE SEQUENCE [LARGE SCALE GENOMIC DNA]</scope>
    <source>
        <strain evidence="1 2">REY15A</strain>
    </source>
</reference>
<dbReference type="STRING" id="930945.SiRe_0718"/>
<dbReference type="EMBL" id="CP002425">
    <property type="protein sequence ID" value="ADX84799.1"/>
    <property type="molecule type" value="Genomic_DNA"/>
</dbReference>
<dbReference type="Proteomes" id="UP000002664">
    <property type="component" value="Chromosome"/>
</dbReference>
<keyword evidence="2" id="KW-1185">Reference proteome</keyword>
<dbReference type="eggNOG" id="arCOG08426">
    <property type="taxonomic scope" value="Archaea"/>
</dbReference>
<organism evidence="1 2">
    <name type="scientific">Saccharolobus islandicus (strain REY15A)</name>
    <name type="common">Sulfolobus islandicus</name>
    <dbReference type="NCBI Taxonomy" id="930945"/>
    <lineage>
        <taxon>Archaea</taxon>
        <taxon>Thermoproteota</taxon>
        <taxon>Thermoprotei</taxon>
        <taxon>Sulfolobales</taxon>
        <taxon>Sulfolobaceae</taxon>
        <taxon>Saccharolobus</taxon>
    </lineage>
</organism>
<protein>
    <submittedName>
        <fullName evidence="1">Uncharacterized protein</fullName>
    </submittedName>
</protein>
<sequence>MEEFEHYLLELNKGKTKEVELGRTLEKISDMKKALINYLVSIQGDSDEAFLIIRNEAFNLILGNNIYELKISELSENERKFSESFRLYTALKLLLDEENKVKNKRLLGEVFYKQDKG</sequence>
<dbReference type="GeneID" id="12417618"/>
<evidence type="ECO:0000313" key="1">
    <source>
        <dbReference type="EMBL" id="ADX84799.1"/>
    </source>
</evidence>
<dbReference type="KEGG" id="sir:SiRe_0718"/>
<gene>
    <name evidence="1" type="ordered locus">SiRe_0718</name>
</gene>